<gene>
    <name evidence="1" type="ORF">EYC80_007688</name>
</gene>
<proteinExistence type="predicted"/>
<protein>
    <submittedName>
        <fullName evidence="1">Uncharacterized protein</fullName>
    </submittedName>
</protein>
<dbReference type="AlphaFoldDB" id="A0A5N6JWP5"/>
<dbReference type="Proteomes" id="UP000326757">
    <property type="component" value="Unassembled WGS sequence"/>
</dbReference>
<organism evidence="1 2">
    <name type="scientific">Monilinia laxa</name>
    <name type="common">Brown rot fungus</name>
    <name type="synonym">Sclerotinia laxa</name>
    <dbReference type="NCBI Taxonomy" id="61186"/>
    <lineage>
        <taxon>Eukaryota</taxon>
        <taxon>Fungi</taxon>
        <taxon>Dikarya</taxon>
        <taxon>Ascomycota</taxon>
        <taxon>Pezizomycotina</taxon>
        <taxon>Leotiomycetes</taxon>
        <taxon>Helotiales</taxon>
        <taxon>Sclerotiniaceae</taxon>
        <taxon>Monilinia</taxon>
    </lineage>
</organism>
<evidence type="ECO:0000313" key="1">
    <source>
        <dbReference type="EMBL" id="KAB8293367.1"/>
    </source>
</evidence>
<name>A0A5N6JWP5_MONLA</name>
<reference evidence="1 2" key="1">
    <citation type="submission" date="2019-06" db="EMBL/GenBank/DDBJ databases">
        <title>Genome Sequence of the Brown Rot Fungal Pathogen Monilinia laxa.</title>
        <authorList>
            <person name="De Miccolis Angelini R.M."/>
            <person name="Landi L."/>
            <person name="Abate D."/>
            <person name="Pollastro S."/>
            <person name="Romanazzi G."/>
            <person name="Faretra F."/>
        </authorList>
    </citation>
    <scope>NUCLEOTIDE SEQUENCE [LARGE SCALE GENOMIC DNA]</scope>
    <source>
        <strain evidence="1 2">Mlax316</strain>
    </source>
</reference>
<sequence>MTLPHFTSTHYQYFTSQITLHSSHLTIHFIKSHHRQYQKEDQITKRIVRKEGGNDENPSIMQCNMIIYFPTQTPYPSSHHIAFSRHLTSTNLLNLPPQCTIPNPSQISPSRSAYIPAMYCVSCKKSKVPKIKEIERTERKFINPSIIPIRNALSYVI</sequence>
<evidence type="ECO:0000313" key="2">
    <source>
        <dbReference type="Proteomes" id="UP000326757"/>
    </source>
</evidence>
<keyword evidence="2" id="KW-1185">Reference proteome</keyword>
<accession>A0A5N6JWP5</accession>
<dbReference type="EMBL" id="VIGI01000012">
    <property type="protein sequence ID" value="KAB8293367.1"/>
    <property type="molecule type" value="Genomic_DNA"/>
</dbReference>
<comment type="caution">
    <text evidence="1">The sequence shown here is derived from an EMBL/GenBank/DDBJ whole genome shotgun (WGS) entry which is preliminary data.</text>
</comment>